<dbReference type="Pfam" id="PF00078">
    <property type="entry name" value="RVT_1"/>
    <property type="match status" value="1"/>
</dbReference>
<dbReference type="EMBL" id="CAUEEQ010033073">
    <property type="protein sequence ID" value="CAJ0951276.1"/>
    <property type="molecule type" value="Genomic_DNA"/>
</dbReference>
<keyword evidence="3" id="KW-1133">Transmembrane helix</keyword>
<feature type="domain" description="Reverse transcriptase" evidence="4">
    <location>
        <begin position="522"/>
        <end position="582"/>
    </location>
</feature>
<dbReference type="SUPFAM" id="SSF56672">
    <property type="entry name" value="DNA/RNA polymerases"/>
    <property type="match status" value="1"/>
</dbReference>
<dbReference type="PANTHER" id="PTHR33802">
    <property type="entry name" value="SI:CH211-161H7.5-RELATED"/>
    <property type="match status" value="1"/>
</dbReference>
<evidence type="ECO:0000313" key="6">
    <source>
        <dbReference type="Proteomes" id="UP001176940"/>
    </source>
</evidence>
<feature type="transmembrane region" description="Helical" evidence="3">
    <location>
        <begin position="87"/>
        <end position="108"/>
    </location>
</feature>
<keyword evidence="3" id="KW-0472">Membrane</keyword>
<dbReference type="CDD" id="cd01647">
    <property type="entry name" value="RT_LTR"/>
    <property type="match status" value="1"/>
</dbReference>
<comment type="similarity">
    <text evidence="1">Belongs to the beta type-B retroviral polymerase family. HERV class-II K(HML-2) pol subfamily.</text>
</comment>
<dbReference type="PANTHER" id="PTHR33802:SF4">
    <property type="entry name" value="SI:DKEY-29D8.3"/>
    <property type="match status" value="1"/>
</dbReference>
<dbReference type="InterPro" id="IPR043502">
    <property type="entry name" value="DNA/RNA_pol_sf"/>
</dbReference>
<dbReference type="Gene3D" id="3.30.70.270">
    <property type="match status" value="1"/>
</dbReference>
<dbReference type="InterPro" id="IPR043128">
    <property type="entry name" value="Rev_trsase/Diguanyl_cyclase"/>
</dbReference>
<evidence type="ECO:0000256" key="3">
    <source>
        <dbReference type="SAM" id="Phobius"/>
    </source>
</evidence>
<dbReference type="Proteomes" id="UP001176940">
    <property type="component" value="Unassembled WGS sequence"/>
</dbReference>
<evidence type="ECO:0000256" key="2">
    <source>
        <dbReference type="ARBA" id="ARBA00012180"/>
    </source>
</evidence>
<name>A0ABN9LUP0_9NEOB</name>
<keyword evidence="6" id="KW-1185">Reference proteome</keyword>
<dbReference type="Gene3D" id="3.10.10.10">
    <property type="entry name" value="HIV Type 1 Reverse Transcriptase, subunit A, domain 1"/>
    <property type="match status" value="1"/>
</dbReference>
<feature type="transmembrane region" description="Helical" evidence="3">
    <location>
        <begin position="168"/>
        <end position="186"/>
    </location>
</feature>
<dbReference type="EC" id="3.1.26.4" evidence="2"/>
<evidence type="ECO:0000259" key="4">
    <source>
        <dbReference type="Pfam" id="PF00078"/>
    </source>
</evidence>
<keyword evidence="3" id="KW-0812">Transmembrane</keyword>
<organism evidence="5 6">
    <name type="scientific">Ranitomeya imitator</name>
    <name type="common">mimic poison frog</name>
    <dbReference type="NCBI Taxonomy" id="111125"/>
    <lineage>
        <taxon>Eukaryota</taxon>
        <taxon>Metazoa</taxon>
        <taxon>Chordata</taxon>
        <taxon>Craniata</taxon>
        <taxon>Vertebrata</taxon>
        <taxon>Euteleostomi</taxon>
        <taxon>Amphibia</taxon>
        <taxon>Batrachia</taxon>
        <taxon>Anura</taxon>
        <taxon>Neobatrachia</taxon>
        <taxon>Hyloidea</taxon>
        <taxon>Dendrobatidae</taxon>
        <taxon>Dendrobatinae</taxon>
        <taxon>Ranitomeya</taxon>
    </lineage>
</organism>
<gene>
    <name evidence="5" type="ORF">RIMI_LOCUS13394440</name>
</gene>
<evidence type="ECO:0000313" key="5">
    <source>
        <dbReference type="EMBL" id="CAJ0951276.1"/>
    </source>
</evidence>
<comment type="caution">
    <text evidence="5">The sequence shown here is derived from an EMBL/GenBank/DDBJ whole genome shotgun (WGS) entry which is preliminary data.</text>
</comment>
<protein>
    <recommendedName>
        <fullName evidence="2">ribonuclease H</fullName>
        <ecNumber evidence="2">3.1.26.4</ecNumber>
    </recommendedName>
</protein>
<reference evidence="5" key="1">
    <citation type="submission" date="2023-07" db="EMBL/GenBank/DDBJ databases">
        <authorList>
            <person name="Stuckert A."/>
        </authorList>
    </citation>
    <scope>NUCLEOTIDE SEQUENCE</scope>
</reference>
<evidence type="ECO:0000256" key="1">
    <source>
        <dbReference type="ARBA" id="ARBA00010879"/>
    </source>
</evidence>
<feature type="transmembrane region" description="Helical" evidence="3">
    <location>
        <begin position="37"/>
        <end position="56"/>
    </location>
</feature>
<dbReference type="InterPro" id="IPR000477">
    <property type="entry name" value="RT_dom"/>
</dbReference>
<accession>A0ABN9LUP0</accession>
<feature type="transmembrane region" description="Helical" evidence="3">
    <location>
        <begin position="129"/>
        <end position="156"/>
    </location>
</feature>
<proteinExistence type="inferred from homology"/>
<sequence>MRLFCRKRRTKKTQQVAFFLRPIFGKKRRTRRKTQRFCVRFAAFLRALSELGWMYLKPDVFPVSFYLVWILNNILNVGWLFLWDRELLIPALVFLGVIALTNHIVLFISHRALHLHGEWFHRQRRVELWLIRIFAQNGIAVYATWTTIACLLNFAAALTYNGGIPNSTSTTVCLSILAFEVVLWFCLENFVLDKYVRYTLTVYPVVIVALSGALDKHFIEAAPTENNIYIGKCCILLCIKFATLKEILQGRHCGPDSSLLYRHTKRRCSDTDNDVDRCSVAVWSLESCHTDSSPATNDAGNQGKHRVTKRRAALSNPMFTLVTSIKVKKNKHFILTFHCLSPALCFPALTVSTAAGKQSGDVTAVLSGWPALTASAEKHSAGDRQRKIGRRLRERKSVHHLAVLSESKPEPMQCDRTMTKVERQEHRRLNRLCFYCGDSTHAISNCPKRTRRFDSSAVIGAALNLMDLDYAKRCGFFLEPLRCPIPLRGIDATPLAKNKPQYWAQLTMCMAPAHQEVIRFLGASWFTKIDLRGAYNLVRIRQGDEWKTAFNTPEGHFEYLVMPFGLANAPSVFQSFMHDIFRRG</sequence>